<dbReference type="EMBL" id="KK915410">
    <property type="protein sequence ID" value="KDP22650.1"/>
    <property type="molecule type" value="Genomic_DNA"/>
</dbReference>
<accession>A0A067JRN6</accession>
<dbReference type="PANTHER" id="PTHR35094:SF7">
    <property type="entry name" value="LEUCINE-RICH REPEAT EXTENSIN-LIKE PROTEIN 2"/>
    <property type="match status" value="1"/>
</dbReference>
<keyword evidence="1" id="KW-0812">Transmembrane</keyword>
<reference evidence="2 3" key="1">
    <citation type="journal article" date="2014" name="PLoS ONE">
        <title>Global Analysis of Gene Expression Profiles in Physic Nut (Jatropha curcas L.) Seedlings Exposed to Salt Stress.</title>
        <authorList>
            <person name="Zhang L."/>
            <person name="Zhang C."/>
            <person name="Wu P."/>
            <person name="Chen Y."/>
            <person name="Li M."/>
            <person name="Jiang H."/>
            <person name="Wu G."/>
        </authorList>
    </citation>
    <scope>NUCLEOTIDE SEQUENCE [LARGE SCALE GENOMIC DNA]</scope>
    <source>
        <strain evidence="3">cv. GZQX0401</strain>
        <tissue evidence="2">Young leaves</tissue>
    </source>
</reference>
<organism evidence="2 3">
    <name type="scientific">Jatropha curcas</name>
    <name type="common">Barbados nut</name>
    <dbReference type="NCBI Taxonomy" id="180498"/>
    <lineage>
        <taxon>Eukaryota</taxon>
        <taxon>Viridiplantae</taxon>
        <taxon>Streptophyta</taxon>
        <taxon>Embryophyta</taxon>
        <taxon>Tracheophyta</taxon>
        <taxon>Spermatophyta</taxon>
        <taxon>Magnoliopsida</taxon>
        <taxon>eudicotyledons</taxon>
        <taxon>Gunneridae</taxon>
        <taxon>Pentapetalae</taxon>
        <taxon>rosids</taxon>
        <taxon>fabids</taxon>
        <taxon>Malpighiales</taxon>
        <taxon>Euphorbiaceae</taxon>
        <taxon>Crotonoideae</taxon>
        <taxon>Jatropheae</taxon>
        <taxon>Jatropha</taxon>
    </lineage>
</organism>
<sequence length="146" mass="16171">MNTQLVFMAMHFLFFILFSVPIINATTKVTKKMDDPTLVPPELNTGEIKCGSCPCVNPCALPPPPPTPPPPPPPPPPKTIYCPPLQLPPPPPRFVYVTAVPGNNLYVIDPYRNNWDYYSNANKQNSLTMLLLLLLTGFGVLNFIII</sequence>
<evidence type="ECO:0000313" key="3">
    <source>
        <dbReference type="Proteomes" id="UP000027138"/>
    </source>
</evidence>
<evidence type="ECO:0000313" key="2">
    <source>
        <dbReference type="EMBL" id="KDP22650.1"/>
    </source>
</evidence>
<dbReference type="KEGG" id="jcu:105648224"/>
<dbReference type="PANTHER" id="PTHR35094">
    <property type="entry name" value="LEUCINE-RICH REPEAT EXTENSIN-LIKE PROTEIN 2"/>
    <property type="match status" value="1"/>
</dbReference>
<dbReference type="AlphaFoldDB" id="A0A067JRN6"/>
<dbReference type="Proteomes" id="UP000027138">
    <property type="component" value="Unassembled WGS sequence"/>
</dbReference>
<protein>
    <submittedName>
        <fullName evidence="2">Uncharacterized protein</fullName>
    </submittedName>
</protein>
<feature type="transmembrane region" description="Helical" evidence="1">
    <location>
        <begin position="127"/>
        <end position="145"/>
    </location>
</feature>
<keyword evidence="1" id="KW-1133">Transmembrane helix</keyword>
<dbReference type="OrthoDB" id="1302077at2759"/>
<proteinExistence type="predicted"/>
<dbReference type="STRING" id="180498.A0A067JRN6"/>
<gene>
    <name evidence="2" type="ORF">JCGZ_02492</name>
</gene>
<feature type="transmembrane region" description="Helical" evidence="1">
    <location>
        <begin position="6"/>
        <end position="23"/>
    </location>
</feature>
<keyword evidence="3" id="KW-1185">Reference proteome</keyword>
<keyword evidence="1" id="KW-0472">Membrane</keyword>
<name>A0A067JRN6_JATCU</name>
<evidence type="ECO:0000256" key="1">
    <source>
        <dbReference type="SAM" id="Phobius"/>
    </source>
</evidence>